<evidence type="ECO:0000313" key="1">
    <source>
        <dbReference type="EMBL" id="RGU54580.1"/>
    </source>
</evidence>
<dbReference type="EMBL" id="QRYC01000028">
    <property type="protein sequence ID" value="RGU54580.1"/>
    <property type="molecule type" value="Genomic_DNA"/>
</dbReference>
<evidence type="ECO:0000313" key="2">
    <source>
        <dbReference type="Proteomes" id="UP000284243"/>
    </source>
</evidence>
<organism evidence="1 2">
    <name type="scientific">Odoribacter splanchnicus</name>
    <dbReference type="NCBI Taxonomy" id="28118"/>
    <lineage>
        <taxon>Bacteria</taxon>
        <taxon>Pseudomonadati</taxon>
        <taxon>Bacteroidota</taxon>
        <taxon>Bacteroidia</taxon>
        <taxon>Bacteroidales</taxon>
        <taxon>Odoribacteraceae</taxon>
        <taxon>Odoribacter</taxon>
    </lineage>
</organism>
<proteinExistence type="predicted"/>
<name>A0A412TLD4_9BACT</name>
<dbReference type="AlphaFoldDB" id="A0A412TLD4"/>
<protein>
    <submittedName>
        <fullName evidence="1">Uncharacterized protein</fullName>
    </submittedName>
</protein>
<comment type="caution">
    <text evidence="1">The sequence shown here is derived from an EMBL/GenBank/DDBJ whole genome shotgun (WGS) entry which is preliminary data.</text>
</comment>
<reference evidence="1 2" key="1">
    <citation type="submission" date="2018-08" db="EMBL/GenBank/DDBJ databases">
        <title>A genome reference for cultivated species of the human gut microbiota.</title>
        <authorList>
            <person name="Zou Y."/>
            <person name="Xue W."/>
            <person name="Luo G."/>
        </authorList>
    </citation>
    <scope>NUCLEOTIDE SEQUENCE [LARGE SCALE GENOMIC DNA]</scope>
    <source>
        <strain evidence="1 2">AF16-14</strain>
    </source>
</reference>
<gene>
    <name evidence="1" type="ORF">DWW57_15420</name>
</gene>
<sequence length="60" mass="7135">MLFRRYAIVQWLLFRLNVCEYNAAGMRELGNHFLEHDQYELPADYTVPDRPPLPMPAQVK</sequence>
<accession>A0A412TLD4</accession>
<dbReference type="Proteomes" id="UP000284243">
    <property type="component" value="Unassembled WGS sequence"/>
</dbReference>
<dbReference type="RefSeq" id="WP_046404104.1">
    <property type="nucleotide sequence ID" value="NZ_JADNDE010000106.1"/>
</dbReference>